<evidence type="ECO:0000313" key="2">
    <source>
        <dbReference type="Proteomes" id="UP000253742"/>
    </source>
</evidence>
<dbReference type="NCBIfam" id="TIGR04363">
    <property type="entry name" value="LD_lanti_pre"/>
    <property type="match status" value="1"/>
</dbReference>
<dbReference type="OrthoDB" id="4273497at2"/>
<reference evidence="1 2" key="1">
    <citation type="submission" date="2018-07" db="EMBL/GenBank/DDBJ databases">
        <title>Genome guided investigation of antibiotics producing actinomycetales strain isolated from a Macau mangrove ecosystem.</title>
        <authorList>
            <person name="Hu D."/>
        </authorList>
    </citation>
    <scope>NUCLEOTIDE SEQUENCE [LARGE SCALE GENOMIC DNA]</scope>
    <source>
        <strain evidence="1 2">2297</strain>
    </source>
</reference>
<dbReference type="RefSeq" id="WP_061441530.1">
    <property type="nucleotide sequence ID" value="NZ_QQBH01000016.1"/>
</dbReference>
<dbReference type="Proteomes" id="UP000253742">
    <property type="component" value="Unassembled WGS sequence"/>
</dbReference>
<comment type="caution">
    <text evidence="1">The sequence shown here is derived from an EMBL/GenBank/DDBJ whole genome shotgun (WGS) entry which is preliminary data.</text>
</comment>
<organism evidence="1 2">
    <name type="scientific">Streptomyces parvulus</name>
    <dbReference type="NCBI Taxonomy" id="146923"/>
    <lineage>
        <taxon>Bacteria</taxon>
        <taxon>Bacillati</taxon>
        <taxon>Actinomycetota</taxon>
        <taxon>Actinomycetes</taxon>
        <taxon>Kitasatosporales</taxon>
        <taxon>Streptomycetaceae</taxon>
        <taxon>Streptomyces</taxon>
    </lineage>
</organism>
<protein>
    <submittedName>
        <fullName evidence="1">FxLD family lantipeptide</fullName>
    </submittedName>
</protein>
<proteinExistence type="predicted"/>
<dbReference type="EMBL" id="QQBH01000016">
    <property type="protein sequence ID" value="RDD86714.1"/>
    <property type="molecule type" value="Genomic_DNA"/>
</dbReference>
<gene>
    <name evidence="1" type="primary">fxlA</name>
    <name evidence="1" type="ORF">DVZ84_24215</name>
</gene>
<sequence>MTPRVTDQGMRTASASAAQDPFDLDISVIESGGTVGACIASDGGCGSTCGGNACISSGS</sequence>
<dbReference type="InterPro" id="IPR027575">
    <property type="entry name" value="LD_lanti_pre"/>
</dbReference>
<name>A0A369V164_9ACTN</name>
<dbReference type="AlphaFoldDB" id="A0A369V164"/>
<evidence type="ECO:0000313" key="1">
    <source>
        <dbReference type="EMBL" id="RDD86714.1"/>
    </source>
</evidence>
<accession>A0A369V164</accession>